<sequence length="145" mass="16573">MELGKINKLLAAYFEGNTSLAEEKVLKNYFNNQTVAEEHRQYQPLFMSFEAAKEERSSRAISLGNAKKKNIQSWWYAVAAVVVTAFGVGAFYFSQPQYTQEEREALAAFEKSKEAMMLLSENLNKGTERLTFVGQFETSKDKIFE</sequence>
<reference evidence="2 5" key="1">
    <citation type="submission" date="2024-01" db="EMBL/GenBank/DDBJ databases">
        <title>Aequorivita flavus sp. nov., isolated from deep-sea sediment.</title>
        <authorList>
            <person name="Chen X."/>
        </authorList>
    </citation>
    <scope>NUCLEOTIDE SEQUENCE</scope>
    <source>
        <strain evidence="2">MCCC 1A16923</strain>
        <strain evidence="3 5">MCCC 1A16935</strain>
    </source>
</reference>
<evidence type="ECO:0000313" key="4">
    <source>
        <dbReference type="Proteomes" id="UP001388259"/>
    </source>
</evidence>
<evidence type="ECO:0008006" key="6">
    <source>
        <dbReference type="Google" id="ProtNLM"/>
    </source>
</evidence>
<dbReference type="RefSeq" id="WP_279448396.1">
    <property type="nucleotide sequence ID" value="NZ_JAZBJM010000007.1"/>
</dbReference>
<dbReference type="AlphaFoldDB" id="A0AB35YUK9"/>
<comment type="caution">
    <text evidence="2">The sequence shown here is derived from an EMBL/GenBank/DDBJ whole genome shotgun (WGS) entry which is preliminary data.</text>
</comment>
<evidence type="ECO:0000313" key="5">
    <source>
        <dbReference type="Proteomes" id="UP001390963"/>
    </source>
</evidence>
<feature type="transmembrane region" description="Helical" evidence="1">
    <location>
        <begin position="74"/>
        <end position="93"/>
    </location>
</feature>
<accession>A0AB35YUK9</accession>
<keyword evidence="1" id="KW-0472">Membrane</keyword>
<dbReference type="EMBL" id="JAZBJM010000007">
    <property type="protein sequence ID" value="MEM0518889.1"/>
    <property type="molecule type" value="Genomic_DNA"/>
</dbReference>
<keyword evidence="5" id="KW-1185">Reference proteome</keyword>
<dbReference type="Proteomes" id="UP001388259">
    <property type="component" value="Unassembled WGS sequence"/>
</dbReference>
<organism evidence="2 4">
    <name type="scientific">Aequorivita flava</name>
    <dbReference type="NCBI Taxonomy" id="3114371"/>
    <lineage>
        <taxon>Bacteria</taxon>
        <taxon>Pseudomonadati</taxon>
        <taxon>Bacteroidota</taxon>
        <taxon>Flavobacteriia</taxon>
        <taxon>Flavobacteriales</taxon>
        <taxon>Flavobacteriaceae</taxon>
        <taxon>Aequorivita</taxon>
    </lineage>
</organism>
<evidence type="ECO:0000313" key="2">
    <source>
        <dbReference type="EMBL" id="MEM0518889.1"/>
    </source>
</evidence>
<keyword evidence="1" id="KW-0812">Transmembrane</keyword>
<dbReference type="Proteomes" id="UP001390963">
    <property type="component" value="Unassembled WGS sequence"/>
</dbReference>
<evidence type="ECO:0000313" key="3">
    <source>
        <dbReference type="EMBL" id="MEM0573813.1"/>
    </source>
</evidence>
<gene>
    <name evidence="3" type="ORF">VZD24_09810</name>
    <name evidence="2" type="ORF">VZD85_11030</name>
</gene>
<protein>
    <recommendedName>
        <fullName evidence="6">Anti-sigma factor</fullName>
    </recommendedName>
</protein>
<keyword evidence="1" id="KW-1133">Transmembrane helix</keyword>
<dbReference type="EMBL" id="JBANCF010000007">
    <property type="protein sequence ID" value="MEM0573813.1"/>
    <property type="molecule type" value="Genomic_DNA"/>
</dbReference>
<name>A0AB35YUK9_9FLAO</name>
<proteinExistence type="predicted"/>
<evidence type="ECO:0000256" key="1">
    <source>
        <dbReference type="SAM" id="Phobius"/>
    </source>
</evidence>